<gene>
    <name evidence="1" type="ORF">EQU24_06255</name>
</gene>
<proteinExistence type="predicted"/>
<dbReference type="RefSeq" id="WP_017840309.1">
    <property type="nucleotide sequence ID" value="NZ_CP035467.1"/>
</dbReference>
<dbReference type="InterPro" id="IPR035093">
    <property type="entry name" value="RelE/ParE_toxin_dom_sf"/>
</dbReference>
<evidence type="ECO:0000313" key="2">
    <source>
        <dbReference type="Proteomes" id="UP000305881"/>
    </source>
</evidence>
<protein>
    <submittedName>
        <fullName evidence="1">Type II toxin-antitoxin system RelE/ParE family toxin</fullName>
    </submittedName>
</protein>
<dbReference type="PANTHER" id="PTHR40266:SF2">
    <property type="entry name" value="TOXIN HIGB-1"/>
    <property type="match status" value="1"/>
</dbReference>
<name>A0A4P9ULB6_METBY</name>
<evidence type="ECO:0000313" key="1">
    <source>
        <dbReference type="EMBL" id="QCW81897.1"/>
    </source>
</evidence>
<dbReference type="EMBL" id="CP035467">
    <property type="protein sequence ID" value="QCW81897.1"/>
    <property type="molecule type" value="Genomic_DNA"/>
</dbReference>
<sequence>MIKTFANKETAAVFARKPVHRFGADLQRMALIKLTLLHRAADVNDLRIPPGNRLEKLSGDRADQYSIRINGQWRLCFRFENGDAFDVEIVDYH</sequence>
<dbReference type="Pfam" id="PF05015">
    <property type="entry name" value="HigB-like_toxin"/>
    <property type="match status" value="1"/>
</dbReference>
<dbReference type="PANTHER" id="PTHR40266">
    <property type="entry name" value="TOXIN HIGB-1"/>
    <property type="match status" value="1"/>
</dbReference>
<reference evidence="2" key="1">
    <citation type="journal article" date="2019" name="J. Bacteriol.">
        <title>A Mutagenic Screen Identifies a TonB-Dependent Receptor Required for the Lanthanide Metal Switch in the Type I Methanotroph 'Methylotuvimicrobium buryatense' 5GB1C.</title>
        <authorList>
            <person name="Groom J.D."/>
            <person name="Ford S.M."/>
            <person name="Pesesky M.W."/>
            <person name="Lidstrom M.E."/>
        </authorList>
    </citation>
    <scope>NUCLEOTIDE SEQUENCE [LARGE SCALE GENOMIC DNA]</scope>
    <source>
        <strain evidence="2">5GB1C</strain>
    </source>
</reference>
<dbReference type="SUPFAM" id="SSF143011">
    <property type="entry name" value="RelE-like"/>
    <property type="match status" value="1"/>
</dbReference>
<accession>A0A4P9ULB6</accession>
<keyword evidence="2" id="KW-1185">Reference proteome</keyword>
<dbReference type="Proteomes" id="UP000305881">
    <property type="component" value="Chromosome"/>
</dbReference>
<dbReference type="InterPro" id="IPR007711">
    <property type="entry name" value="HigB-1"/>
</dbReference>
<dbReference type="Gene3D" id="3.30.2310.20">
    <property type="entry name" value="RelE-like"/>
    <property type="match status" value="1"/>
</dbReference>
<organism evidence="1 2">
    <name type="scientific">Methylotuvimicrobium buryatense</name>
    <name type="common">Methylomicrobium buryatense</name>
    <dbReference type="NCBI Taxonomy" id="95641"/>
    <lineage>
        <taxon>Bacteria</taxon>
        <taxon>Pseudomonadati</taxon>
        <taxon>Pseudomonadota</taxon>
        <taxon>Gammaproteobacteria</taxon>
        <taxon>Methylococcales</taxon>
        <taxon>Methylococcaceae</taxon>
        <taxon>Methylotuvimicrobium</taxon>
    </lineage>
</organism>
<dbReference type="KEGG" id="mbur:EQU24_06255"/>
<dbReference type="STRING" id="675511.GCA_000341735_01765"/>
<dbReference type="AlphaFoldDB" id="A0A4P9ULB6"/>
<dbReference type="OrthoDB" id="9801102at2"/>